<organism evidence="1 2">
    <name type="scientific">Acacia crassicarpa</name>
    <name type="common">northern wattle</name>
    <dbReference type="NCBI Taxonomy" id="499986"/>
    <lineage>
        <taxon>Eukaryota</taxon>
        <taxon>Viridiplantae</taxon>
        <taxon>Streptophyta</taxon>
        <taxon>Embryophyta</taxon>
        <taxon>Tracheophyta</taxon>
        <taxon>Spermatophyta</taxon>
        <taxon>Magnoliopsida</taxon>
        <taxon>eudicotyledons</taxon>
        <taxon>Gunneridae</taxon>
        <taxon>Pentapetalae</taxon>
        <taxon>rosids</taxon>
        <taxon>fabids</taxon>
        <taxon>Fabales</taxon>
        <taxon>Fabaceae</taxon>
        <taxon>Caesalpinioideae</taxon>
        <taxon>mimosoid clade</taxon>
        <taxon>Acacieae</taxon>
        <taxon>Acacia</taxon>
    </lineage>
</organism>
<reference evidence="1" key="1">
    <citation type="submission" date="2023-10" db="EMBL/GenBank/DDBJ databases">
        <title>Chromosome-level genome of the transformable northern wattle, Acacia crassicarpa.</title>
        <authorList>
            <person name="Massaro I."/>
            <person name="Sinha N.R."/>
            <person name="Poethig S."/>
            <person name="Leichty A.R."/>
        </authorList>
    </citation>
    <scope>NUCLEOTIDE SEQUENCE</scope>
    <source>
        <strain evidence="1">Acra3RX</strain>
        <tissue evidence="1">Leaf</tissue>
    </source>
</reference>
<dbReference type="AlphaFoldDB" id="A0AAE1MNL7"/>
<protein>
    <submittedName>
        <fullName evidence="1">Uncharacterized protein</fullName>
    </submittedName>
</protein>
<accession>A0AAE1MNL7</accession>
<evidence type="ECO:0000313" key="2">
    <source>
        <dbReference type="Proteomes" id="UP001293593"/>
    </source>
</evidence>
<dbReference type="EMBL" id="JAWXYG010000005">
    <property type="protein sequence ID" value="KAK4272124.1"/>
    <property type="molecule type" value="Genomic_DNA"/>
</dbReference>
<proteinExistence type="predicted"/>
<keyword evidence="2" id="KW-1185">Reference proteome</keyword>
<comment type="caution">
    <text evidence="1">The sequence shown here is derived from an EMBL/GenBank/DDBJ whole genome shotgun (WGS) entry which is preliminary data.</text>
</comment>
<name>A0AAE1MNL7_9FABA</name>
<dbReference type="Proteomes" id="UP001293593">
    <property type="component" value="Unassembled WGS sequence"/>
</dbReference>
<gene>
    <name evidence="1" type="ORF">QN277_020718</name>
</gene>
<sequence>MRFFCRCKLKKRQFRIYQIYAKKRRQCATNKSNSLNRRYLIFRSGLHQLSSWNCCVLLVMIENLRL</sequence>
<evidence type="ECO:0000313" key="1">
    <source>
        <dbReference type="EMBL" id="KAK4272124.1"/>
    </source>
</evidence>